<dbReference type="GO" id="GO:0005829">
    <property type="term" value="C:cytosol"/>
    <property type="evidence" value="ECO:0007669"/>
    <property type="project" value="TreeGrafter"/>
</dbReference>
<dbReference type="Gene3D" id="3.40.50.970">
    <property type="match status" value="2"/>
</dbReference>
<dbReference type="Pfam" id="PF00205">
    <property type="entry name" value="TPP_enzyme_M"/>
    <property type="match status" value="1"/>
</dbReference>
<dbReference type="AlphaFoldDB" id="A0A2T4BM08"/>
<keyword evidence="16" id="KW-0670">Pyruvate</keyword>
<dbReference type="InterPro" id="IPR047213">
    <property type="entry name" value="TPP_PYR_PDC_IPDC-like"/>
</dbReference>
<evidence type="ECO:0000259" key="14">
    <source>
        <dbReference type="Pfam" id="PF02775"/>
    </source>
</evidence>
<dbReference type="SUPFAM" id="SSF52467">
    <property type="entry name" value="DHS-like NAD/FAD-binding domain"/>
    <property type="match status" value="1"/>
</dbReference>
<dbReference type="InterPro" id="IPR029035">
    <property type="entry name" value="DHS-like_NAD/FAD-binding_dom"/>
</dbReference>
<feature type="binding site" evidence="11">
    <location>
        <position position="468"/>
    </location>
    <ligand>
        <name>Mg(2+)</name>
        <dbReference type="ChEBI" id="CHEBI:18420"/>
    </ligand>
</feature>
<keyword evidence="10" id="KW-0456">Lyase</keyword>
<comment type="similarity">
    <text evidence="3 12">Belongs to the TPP enzyme family.</text>
</comment>
<dbReference type="InterPro" id="IPR012110">
    <property type="entry name" value="PDC/IPDC-like"/>
</dbReference>
<evidence type="ECO:0000259" key="15">
    <source>
        <dbReference type="Pfam" id="PF02776"/>
    </source>
</evidence>
<feature type="binding site" evidence="11">
    <location>
        <position position="495"/>
    </location>
    <ligand>
        <name>Mg(2+)</name>
        <dbReference type="ChEBI" id="CHEBI:18420"/>
    </ligand>
</feature>
<keyword evidence="7" id="KW-0210">Decarboxylase</keyword>
<dbReference type="CDD" id="cd02005">
    <property type="entry name" value="TPP_PDC_IPDC"/>
    <property type="match status" value="1"/>
</dbReference>
<evidence type="ECO:0000256" key="10">
    <source>
        <dbReference type="ARBA" id="ARBA00023239"/>
    </source>
</evidence>
<dbReference type="EMBL" id="KZ680207">
    <property type="protein sequence ID" value="PTB70299.1"/>
    <property type="molecule type" value="Genomic_DNA"/>
</dbReference>
<comment type="cofactor">
    <cofactor evidence="11">
        <name>Mg(2+)</name>
        <dbReference type="ChEBI" id="CHEBI:18420"/>
    </cofactor>
    <text evidence="11">Binds 1 Mg(2+) per subunit.</text>
</comment>
<dbReference type="Gene3D" id="3.40.50.1220">
    <property type="entry name" value="TPP-binding domain"/>
    <property type="match status" value="1"/>
</dbReference>
<dbReference type="GeneID" id="36597572"/>
<evidence type="ECO:0000259" key="13">
    <source>
        <dbReference type="Pfam" id="PF00205"/>
    </source>
</evidence>
<name>A0A2T4BM08_9HYPO</name>
<keyword evidence="6 11" id="KW-0479">Metal-binding</keyword>
<evidence type="ECO:0000256" key="6">
    <source>
        <dbReference type="ARBA" id="ARBA00022723"/>
    </source>
</evidence>
<evidence type="ECO:0000256" key="11">
    <source>
        <dbReference type="PIRSR" id="PIRSR036565-2"/>
    </source>
</evidence>
<dbReference type="OrthoDB" id="308383at2759"/>
<dbReference type="InterPro" id="IPR047214">
    <property type="entry name" value="TPP_PDC_IPDC"/>
</dbReference>
<dbReference type="SUPFAM" id="SSF52518">
    <property type="entry name" value="Thiamin diphosphate-binding fold (THDP-binding)"/>
    <property type="match status" value="2"/>
</dbReference>
<dbReference type="FunFam" id="3.40.50.970:FF:000019">
    <property type="entry name" value="Pyruvate decarboxylase isozyme"/>
    <property type="match status" value="1"/>
</dbReference>
<evidence type="ECO:0000256" key="1">
    <source>
        <dbReference type="ARBA" id="ARBA00001041"/>
    </source>
</evidence>
<reference evidence="17" key="1">
    <citation type="submission" date="2016-07" db="EMBL/GenBank/DDBJ databases">
        <title>Multiple horizontal gene transfer events from other fungi enriched the ability of initially mycotrophic Trichoderma (Ascomycota) to feed on dead plant biomass.</title>
        <authorList>
            <consortium name="DOE Joint Genome Institute"/>
            <person name="Atanasova L."/>
            <person name="Chenthamara K."/>
            <person name="Zhang J."/>
            <person name="Grujic M."/>
            <person name="Henrissat B."/>
            <person name="Kuo A."/>
            <person name="Aerts A."/>
            <person name="Salamov A."/>
            <person name="Lipzen A."/>
            <person name="Labutti K."/>
            <person name="Barry K."/>
            <person name="Miao Y."/>
            <person name="Rahimi M.J."/>
            <person name="Shen Q."/>
            <person name="Grigoriev I.V."/>
            <person name="Kubicek C.P."/>
            <person name="Druzhinina I.S."/>
        </authorList>
    </citation>
    <scope>NUCLEOTIDE SEQUENCE [LARGE SCALE GENOMIC DNA]</scope>
    <source>
        <strain evidence="17">TUCIM 6016</strain>
    </source>
</reference>
<evidence type="ECO:0000256" key="2">
    <source>
        <dbReference type="ARBA" id="ARBA00001964"/>
    </source>
</evidence>
<dbReference type="Proteomes" id="UP000241546">
    <property type="component" value="Unassembled WGS sequence"/>
</dbReference>
<keyword evidence="17" id="KW-1185">Reference proteome</keyword>
<dbReference type="PANTHER" id="PTHR43452">
    <property type="entry name" value="PYRUVATE DECARBOXYLASE"/>
    <property type="match status" value="1"/>
</dbReference>
<dbReference type="PIRSF" id="PIRSF036565">
    <property type="entry name" value="Pyruvt_ip_decrb"/>
    <property type="match status" value="1"/>
</dbReference>
<dbReference type="GO" id="GO:0030976">
    <property type="term" value="F:thiamine pyrophosphate binding"/>
    <property type="evidence" value="ECO:0007669"/>
    <property type="project" value="InterPro"/>
</dbReference>
<dbReference type="PANTHER" id="PTHR43452:SF11">
    <property type="entry name" value="PYRUVATE DECARBOXYLASE"/>
    <property type="match status" value="1"/>
</dbReference>
<evidence type="ECO:0000313" key="16">
    <source>
        <dbReference type="EMBL" id="PTB70299.1"/>
    </source>
</evidence>
<evidence type="ECO:0000256" key="9">
    <source>
        <dbReference type="ARBA" id="ARBA00023052"/>
    </source>
</evidence>
<evidence type="ECO:0000256" key="8">
    <source>
        <dbReference type="ARBA" id="ARBA00022842"/>
    </source>
</evidence>
<evidence type="ECO:0000256" key="12">
    <source>
        <dbReference type="RuleBase" id="RU362132"/>
    </source>
</evidence>
<comment type="catalytic activity">
    <reaction evidence="1">
        <text>a 2-oxocarboxylate + H(+) = an aldehyde + CO2</text>
        <dbReference type="Rhea" id="RHEA:11628"/>
        <dbReference type="ChEBI" id="CHEBI:15378"/>
        <dbReference type="ChEBI" id="CHEBI:16526"/>
        <dbReference type="ChEBI" id="CHEBI:17478"/>
        <dbReference type="ChEBI" id="CHEBI:35179"/>
        <dbReference type="EC" id="4.1.1.1"/>
    </reaction>
</comment>
<gene>
    <name evidence="16" type="ORF">BBK36DRAFT_1109276</name>
</gene>
<dbReference type="Pfam" id="PF02776">
    <property type="entry name" value="TPP_enzyme_N"/>
    <property type="match status" value="1"/>
</dbReference>
<dbReference type="GO" id="GO:0005634">
    <property type="term" value="C:nucleus"/>
    <property type="evidence" value="ECO:0007669"/>
    <property type="project" value="TreeGrafter"/>
</dbReference>
<dbReference type="RefSeq" id="XP_024753619.1">
    <property type="nucleotide sequence ID" value="XM_024889453.1"/>
</dbReference>
<dbReference type="GO" id="GO:0000287">
    <property type="term" value="F:magnesium ion binding"/>
    <property type="evidence" value="ECO:0007669"/>
    <property type="project" value="InterPro"/>
</dbReference>
<keyword evidence="8 11" id="KW-0460">Magnesium</keyword>
<proteinExistence type="inferred from homology"/>
<evidence type="ECO:0000256" key="5">
    <source>
        <dbReference type="ARBA" id="ARBA00014422"/>
    </source>
</evidence>
<feature type="binding site" evidence="11">
    <location>
        <position position="497"/>
    </location>
    <ligand>
        <name>Mg(2+)</name>
        <dbReference type="ChEBI" id="CHEBI:18420"/>
    </ligand>
</feature>
<dbReference type="FunFam" id="3.40.50.970:FF:000024">
    <property type="entry name" value="Pyruvate decarboxylase isozyme"/>
    <property type="match status" value="1"/>
</dbReference>
<sequence length="595" mass="64646">MANPGLEDQGTIDLAEYILRRLIQLGVGTVHGVPGDYNLTILDYIKPLGLTWAGNANELNAGYASDGYGRIKGIAAMITSFGVGELSAINAIGGAFAEKSPVVHLVGTAPQSAQKTKACVHHTLGNGDYRAFPEMNKYVTVAQANLTDAESAPGLVDAALKACILHSQPVYIQLPTNLVKAQVRAPTTPIDLSHPGYDEGYENKVLDALVEKLQSAKKPVILMDGLTARFHINEVINEFVRKTGFPTLSTPFGKGIVNENLPNYQGSYDGAVGDESTKQQIDDADLILNFGPLYSDVNAIGFSAVPRADVTVVFETHAVKFGPEPADPKGRAIQIKSFMTKLLKRLETTQLPKIQPFTRGASVSPNLLKALKPAADGDPLKQDEFWLRMSKYLKPGDLLLTEAGTSFAGANTFILPENTILLNSCLWLSIGYTLPALQGSALAQRELRKEGHKEGTRSSGRAILFIGDGSLQMSVQGISDIIRNRIDATIVVINNDGYTVERVLHGFEESYNEIQPWRNTLAPAFFGAPENDPNYPVITAQVRNWGELWSVWERKDVQAGKGLAMIEIFMNWADAPKLLVEVAAYVANRNKAMEA</sequence>
<evidence type="ECO:0000256" key="3">
    <source>
        <dbReference type="ARBA" id="ARBA00007812"/>
    </source>
</evidence>
<keyword evidence="9 12" id="KW-0786">Thiamine pyrophosphate</keyword>
<dbReference type="InterPro" id="IPR012000">
    <property type="entry name" value="Thiamin_PyroP_enz_cen_dom"/>
</dbReference>
<dbReference type="InterPro" id="IPR011766">
    <property type="entry name" value="TPP_enzyme_TPP-bd"/>
</dbReference>
<organism evidence="16 17">
    <name type="scientific">Trichoderma citrinoviride</name>
    <dbReference type="NCBI Taxonomy" id="58853"/>
    <lineage>
        <taxon>Eukaryota</taxon>
        <taxon>Fungi</taxon>
        <taxon>Dikarya</taxon>
        <taxon>Ascomycota</taxon>
        <taxon>Pezizomycotina</taxon>
        <taxon>Sordariomycetes</taxon>
        <taxon>Hypocreomycetidae</taxon>
        <taxon>Hypocreales</taxon>
        <taxon>Hypocreaceae</taxon>
        <taxon>Trichoderma</taxon>
    </lineage>
</organism>
<dbReference type="GO" id="GO:0004737">
    <property type="term" value="F:pyruvate decarboxylase activity"/>
    <property type="evidence" value="ECO:0007669"/>
    <property type="project" value="UniProtKB-EC"/>
</dbReference>
<accession>A0A2T4BM08</accession>
<feature type="domain" description="Thiamine pyrophosphate enzyme TPP-binding" evidence="14">
    <location>
        <begin position="416"/>
        <end position="504"/>
    </location>
</feature>
<feature type="domain" description="Thiamine pyrophosphate enzyme central" evidence="13">
    <location>
        <begin position="207"/>
        <end position="305"/>
    </location>
</feature>
<dbReference type="InterPro" id="IPR012001">
    <property type="entry name" value="Thiamin_PyroP_enz_TPP-bd_dom"/>
</dbReference>
<dbReference type="InterPro" id="IPR029061">
    <property type="entry name" value="THDP-binding"/>
</dbReference>
<dbReference type="GO" id="GO:0000949">
    <property type="term" value="P:aromatic amino acid family catabolic process to alcohol via Ehrlich pathway"/>
    <property type="evidence" value="ECO:0007669"/>
    <property type="project" value="TreeGrafter"/>
</dbReference>
<evidence type="ECO:0000256" key="4">
    <source>
        <dbReference type="ARBA" id="ARBA00013202"/>
    </source>
</evidence>
<feature type="domain" description="Thiamine pyrophosphate enzyme N-terminal TPP-binding" evidence="15">
    <location>
        <begin position="13"/>
        <end position="121"/>
    </location>
</feature>
<dbReference type="Pfam" id="PF02775">
    <property type="entry name" value="TPP_enzyme_C"/>
    <property type="match status" value="1"/>
</dbReference>
<protein>
    <recommendedName>
        <fullName evidence="5">Pyruvate decarboxylase</fullName>
        <ecNumber evidence="4">4.1.1.1</ecNumber>
    </recommendedName>
</protein>
<dbReference type="CDD" id="cd07038">
    <property type="entry name" value="TPP_PYR_PDC_IPDC_like"/>
    <property type="match status" value="1"/>
</dbReference>
<evidence type="ECO:0000313" key="17">
    <source>
        <dbReference type="Proteomes" id="UP000241546"/>
    </source>
</evidence>
<evidence type="ECO:0000256" key="7">
    <source>
        <dbReference type="ARBA" id="ARBA00022793"/>
    </source>
</evidence>
<dbReference type="EC" id="4.1.1.1" evidence="4"/>
<comment type="cofactor">
    <cofactor evidence="2">
        <name>thiamine diphosphate</name>
        <dbReference type="ChEBI" id="CHEBI:58937"/>
    </cofactor>
</comment>